<comment type="caution">
    <text evidence="1">The sequence shown here is derived from an EMBL/GenBank/DDBJ whole genome shotgun (WGS) entry which is preliminary data.</text>
</comment>
<dbReference type="Proteomes" id="UP000003675">
    <property type="component" value="Unassembled WGS sequence"/>
</dbReference>
<evidence type="ECO:0000313" key="3">
    <source>
        <dbReference type="Proteomes" id="UP000003675"/>
    </source>
</evidence>
<evidence type="ECO:0000313" key="2">
    <source>
        <dbReference type="EMBL" id="KRK60646.1"/>
    </source>
</evidence>
<reference evidence="1 3" key="1">
    <citation type="submission" date="2009-09" db="EMBL/GenBank/DDBJ databases">
        <authorList>
            <person name="Qin X."/>
            <person name="Bachman B."/>
            <person name="Battles P."/>
            <person name="Bell A."/>
            <person name="Bess C."/>
            <person name="Bickham C."/>
            <person name="Chaboub L."/>
            <person name="Chen D."/>
            <person name="Coyle M."/>
            <person name="Deiros D.R."/>
            <person name="Dinh H."/>
            <person name="Forbes L."/>
            <person name="Fowler G."/>
            <person name="Francisco L."/>
            <person name="Fu Q."/>
            <person name="Gubbala S."/>
            <person name="Hale W."/>
            <person name="Han Y."/>
            <person name="Hemphill L."/>
            <person name="Highlander S.K."/>
            <person name="Hirani K."/>
            <person name="Hogues M."/>
            <person name="Jackson L."/>
            <person name="Jakkamsetti A."/>
            <person name="Javaid M."/>
            <person name="Jiang H."/>
            <person name="Korchina V."/>
            <person name="Kovar C."/>
            <person name="Lara F."/>
            <person name="Lee S."/>
            <person name="Mata R."/>
            <person name="Mathew T."/>
            <person name="Moen C."/>
            <person name="Morales K."/>
            <person name="Munidasa M."/>
            <person name="Nazareth L."/>
            <person name="Ngo R."/>
            <person name="Nguyen L."/>
            <person name="Okwuonu G."/>
            <person name="Ongeri F."/>
            <person name="Patil S."/>
            <person name="Petrosino J."/>
            <person name="Pham C."/>
            <person name="Pham P."/>
            <person name="Pu L.-L."/>
            <person name="Puazo M."/>
            <person name="Raj R."/>
            <person name="Reid J."/>
            <person name="Rouhana J."/>
            <person name="Saada N."/>
            <person name="Shang Y."/>
            <person name="Simmons D."/>
            <person name="Thornton R."/>
            <person name="Warren J."/>
            <person name="Weissenberger G."/>
            <person name="Zhang J."/>
            <person name="Zhang L."/>
            <person name="Zhou C."/>
            <person name="Zhu D."/>
            <person name="Muzny D."/>
            <person name="Worley K."/>
            <person name="Gibbs R."/>
        </authorList>
    </citation>
    <scope>NUCLEOTIDE SEQUENCE [LARGE SCALE GENOMIC DNA]</scope>
    <source>
        <strain evidence="1 3">DSM 16041</strain>
    </source>
</reference>
<protein>
    <submittedName>
        <fullName evidence="1">Uncharacterized protein</fullName>
    </submittedName>
</protein>
<dbReference type="EMBL" id="ACLL01000005">
    <property type="protein sequence ID" value="EEW54716.1"/>
    <property type="molecule type" value="Genomic_DNA"/>
</dbReference>
<sequence length="78" mass="8770">MYQIRRIMMALCGVILCGLCVGMLQKAKLGVDPVHLLRHGDRQPLQLFLLHLLPDPDRQPASGGLGFTPALYWNCNHF</sequence>
<dbReference type="AlphaFoldDB" id="C8P449"/>
<gene>
    <name evidence="2" type="ORF">FC31_GL000671</name>
    <name evidence="1" type="ORF">HMPREF0494_0093</name>
</gene>
<keyword evidence="4" id="KW-1185">Reference proteome</keyword>
<dbReference type="EMBL" id="AZDK01000002">
    <property type="protein sequence ID" value="KRK60646.1"/>
    <property type="molecule type" value="Genomic_DNA"/>
</dbReference>
<evidence type="ECO:0000313" key="1">
    <source>
        <dbReference type="EMBL" id="EEW54716.1"/>
    </source>
</evidence>
<dbReference type="RefSeq" id="WP_007124765.1">
    <property type="nucleotide sequence ID" value="NZ_AZDK01000002.1"/>
</dbReference>
<proteinExistence type="predicted"/>
<dbReference type="PATRIC" id="fig|525309.8.peg.684"/>
<name>C8P449_9LACO</name>
<dbReference type="HOGENOM" id="CLU_2617431_0_0_9"/>
<evidence type="ECO:0000313" key="4">
    <source>
        <dbReference type="Proteomes" id="UP000051883"/>
    </source>
</evidence>
<dbReference type="Proteomes" id="UP000051883">
    <property type="component" value="Unassembled WGS sequence"/>
</dbReference>
<dbReference type="STRING" id="525309.HMPREF0494_0093"/>
<accession>C8P449</accession>
<reference evidence="2 4" key="2">
    <citation type="journal article" date="2015" name="Genome Announc.">
        <title>Expanding the biotechnology potential of lactobacilli through comparative genomics of 213 strains and associated genera.</title>
        <authorList>
            <person name="Sun Z."/>
            <person name="Harris H.M."/>
            <person name="McCann A."/>
            <person name="Guo C."/>
            <person name="Argimon S."/>
            <person name="Zhang W."/>
            <person name="Yang X."/>
            <person name="Jeffery I.B."/>
            <person name="Cooney J.C."/>
            <person name="Kagawa T.F."/>
            <person name="Liu W."/>
            <person name="Song Y."/>
            <person name="Salvetti E."/>
            <person name="Wrobel A."/>
            <person name="Rasinkangas P."/>
            <person name="Parkhill J."/>
            <person name="Rea M.C."/>
            <person name="O'Sullivan O."/>
            <person name="Ritari J."/>
            <person name="Douillard F.P."/>
            <person name="Paul Ross R."/>
            <person name="Yang R."/>
            <person name="Briner A.E."/>
            <person name="Felis G.E."/>
            <person name="de Vos W.M."/>
            <person name="Barrangou R."/>
            <person name="Klaenhammer T.R."/>
            <person name="Caufield P.W."/>
            <person name="Cui Y."/>
            <person name="Zhang H."/>
            <person name="O'Toole P.W."/>
        </authorList>
    </citation>
    <scope>NUCLEOTIDE SEQUENCE [LARGE SCALE GENOMIC DNA]</scope>
    <source>
        <strain evidence="2 4">DSM 16041</strain>
    </source>
</reference>
<organism evidence="1 3">
    <name type="scientific">Limosilactobacillus antri DSM 16041</name>
    <dbReference type="NCBI Taxonomy" id="525309"/>
    <lineage>
        <taxon>Bacteria</taxon>
        <taxon>Bacillati</taxon>
        <taxon>Bacillota</taxon>
        <taxon>Bacilli</taxon>
        <taxon>Lactobacillales</taxon>
        <taxon>Lactobacillaceae</taxon>
        <taxon>Limosilactobacillus</taxon>
    </lineage>
</organism>